<evidence type="ECO:0000313" key="1">
    <source>
        <dbReference type="EMBL" id="GGO73982.1"/>
    </source>
</evidence>
<reference evidence="1" key="1">
    <citation type="journal article" date="2014" name="Int. J. Syst. Evol. Microbiol.">
        <title>Complete genome sequence of Corynebacterium casei LMG S-19264T (=DSM 44701T), isolated from a smear-ripened cheese.</title>
        <authorList>
            <consortium name="US DOE Joint Genome Institute (JGI-PGF)"/>
            <person name="Walter F."/>
            <person name="Albersmeier A."/>
            <person name="Kalinowski J."/>
            <person name="Ruckert C."/>
        </authorList>
    </citation>
    <scope>NUCLEOTIDE SEQUENCE</scope>
    <source>
        <strain evidence="1">CGMCC 4.7368</strain>
    </source>
</reference>
<proteinExistence type="predicted"/>
<protein>
    <submittedName>
        <fullName evidence="1">Uncharacterized protein</fullName>
    </submittedName>
</protein>
<accession>A0A917Z3R5</accession>
<name>A0A917Z3R5_9ACTN</name>
<reference evidence="1" key="2">
    <citation type="submission" date="2020-09" db="EMBL/GenBank/DDBJ databases">
        <authorList>
            <person name="Sun Q."/>
            <person name="Zhou Y."/>
        </authorList>
    </citation>
    <scope>NUCLEOTIDE SEQUENCE</scope>
    <source>
        <strain evidence="1">CGMCC 4.7368</strain>
    </source>
</reference>
<dbReference type="Proteomes" id="UP000646523">
    <property type="component" value="Unassembled WGS sequence"/>
</dbReference>
<keyword evidence="2" id="KW-1185">Reference proteome</keyword>
<organism evidence="1 2">
    <name type="scientific">Nonomuraea cavernae</name>
    <dbReference type="NCBI Taxonomy" id="2045107"/>
    <lineage>
        <taxon>Bacteria</taxon>
        <taxon>Bacillati</taxon>
        <taxon>Actinomycetota</taxon>
        <taxon>Actinomycetes</taxon>
        <taxon>Streptosporangiales</taxon>
        <taxon>Streptosporangiaceae</taxon>
        <taxon>Nonomuraea</taxon>
    </lineage>
</organism>
<gene>
    <name evidence="1" type="ORF">GCM10012289_45580</name>
</gene>
<dbReference type="AlphaFoldDB" id="A0A917Z3R5"/>
<dbReference type="EMBL" id="BMNH01000014">
    <property type="protein sequence ID" value="GGO73982.1"/>
    <property type="molecule type" value="Genomic_DNA"/>
</dbReference>
<evidence type="ECO:0000313" key="2">
    <source>
        <dbReference type="Proteomes" id="UP000646523"/>
    </source>
</evidence>
<sequence>MRGDGSEQSLPEPIGLDEAVGLRMRALHERGLAQDFIDVAAVAHHYSFRDLERLARSHNELFSPRELVMRLEFVDSIADEEFEAYGLDEDRIREVRSFAAAWAEDIKLRRAEEGDIDYDDPDLPDID</sequence>
<comment type="caution">
    <text evidence="1">The sequence shown here is derived from an EMBL/GenBank/DDBJ whole genome shotgun (WGS) entry which is preliminary data.</text>
</comment>